<sequence length="118" mass="13245">MSSAEWPYTVHGHFAVAVDARHLQGTHDTHNTRRHHSHSSRVLFLSPPPSPPPRLPTHTSTQVLALSTSHTYTLYTQELYFLFSNFTSNHVATPAGHVTAHTDSSRHSNVPRLYISKI</sequence>
<feature type="compositionally biased region" description="Pro residues" evidence="1">
    <location>
        <begin position="46"/>
        <end position="55"/>
    </location>
</feature>
<reference evidence="2 3" key="1">
    <citation type="submission" date="2019-05" db="EMBL/GenBank/DDBJ databases">
        <title>Another draft genome of Portunus trituberculatus and its Hox gene families provides insights of decapod evolution.</title>
        <authorList>
            <person name="Jeong J.-H."/>
            <person name="Song I."/>
            <person name="Kim S."/>
            <person name="Choi T."/>
            <person name="Kim D."/>
            <person name="Ryu S."/>
            <person name="Kim W."/>
        </authorList>
    </citation>
    <scope>NUCLEOTIDE SEQUENCE [LARGE SCALE GENOMIC DNA]</scope>
    <source>
        <tissue evidence="2">Muscle</tissue>
    </source>
</reference>
<name>A0A5B7ILM5_PORTR</name>
<evidence type="ECO:0000256" key="1">
    <source>
        <dbReference type="SAM" id="MobiDB-lite"/>
    </source>
</evidence>
<accession>A0A5B7ILM5</accession>
<dbReference type="AlphaFoldDB" id="A0A5B7ILM5"/>
<comment type="caution">
    <text evidence="2">The sequence shown here is derived from an EMBL/GenBank/DDBJ whole genome shotgun (WGS) entry which is preliminary data.</text>
</comment>
<feature type="region of interest" description="Disordered" evidence="1">
    <location>
        <begin position="26"/>
        <end position="57"/>
    </location>
</feature>
<protein>
    <submittedName>
        <fullName evidence="2">Uncharacterized protein</fullName>
    </submittedName>
</protein>
<organism evidence="2 3">
    <name type="scientific">Portunus trituberculatus</name>
    <name type="common">Swimming crab</name>
    <name type="synonym">Neptunus trituberculatus</name>
    <dbReference type="NCBI Taxonomy" id="210409"/>
    <lineage>
        <taxon>Eukaryota</taxon>
        <taxon>Metazoa</taxon>
        <taxon>Ecdysozoa</taxon>
        <taxon>Arthropoda</taxon>
        <taxon>Crustacea</taxon>
        <taxon>Multicrustacea</taxon>
        <taxon>Malacostraca</taxon>
        <taxon>Eumalacostraca</taxon>
        <taxon>Eucarida</taxon>
        <taxon>Decapoda</taxon>
        <taxon>Pleocyemata</taxon>
        <taxon>Brachyura</taxon>
        <taxon>Eubrachyura</taxon>
        <taxon>Portunoidea</taxon>
        <taxon>Portunidae</taxon>
        <taxon>Portuninae</taxon>
        <taxon>Portunus</taxon>
    </lineage>
</organism>
<evidence type="ECO:0000313" key="2">
    <source>
        <dbReference type="EMBL" id="MPC82849.1"/>
    </source>
</evidence>
<dbReference type="EMBL" id="VSRR010060909">
    <property type="protein sequence ID" value="MPC82849.1"/>
    <property type="molecule type" value="Genomic_DNA"/>
</dbReference>
<evidence type="ECO:0000313" key="3">
    <source>
        <dbReference type="Proteomes" id="UP000324222"/>
    </source>
</evidence>
<dbReference type="Proteomes" id="UP000324222">
    <property type="component" value="Unassembled WGS sequence"/>
</dbReference>
<proteinExistence type="predicted"/>
<keyword evidence="3" id="KW-1185">Reference proteome</keyword>
<gene>
    <name evidence="2" type="ORF">E2C01_077535</name>
</gene>